<keyword evidence="4 8" id="KW-0067">ATP-binding</keyword>
<dbReference type="Gene3D" id="3.40.50.300">
    <property type="entry name" value="P-loop containing nucleotide triphosphate hydrolases"/>
    <property type="match status" value="1"/>
</dbReference>
<dbReference type="GO" id="GO:0005524">
    <property type="term" value="F:ATP binding"/>
    <property type="evidence" value="ECO:0007669"/>
    <property type="project" value="UniProtKB-KW"/>
</dbReference>
<organism evidence="8 9">
    <name type="scientific">Sphingomonas caseinilyticus</name>
    <dbReference type="NCBI Taxonomy" id="2908205"/>
    <lineage>
        <taxon>Bacteria</taxon>
        <taxon>Pseudomonadati</taxon>
        <taxon>Pseudomonadota</taxon>
        <taxon>Alphaproteobacteria</taxon>
        <taxon>Sphingomonadales</taxon>
        <taxon>Sphingomonadaceae</taxon>
        <taxon>Sphingomonas</taxon>
    </lineage>
</organism>
<evidence type="ECO:0000256" key="6">
    <source>
        <dbReference type="ARBA" id="ARBA00023136"/>
    </source>
</evidence>
<dbReference type="SMART" id="SM00382">
    <property type="entry name" value="AAA"/>
    <property type="match status" value="1"/>
</dbReference>
<protein>
    <submittedName>
        <fullName evidence="8">Heme ABC exporter ATP-binding protein CcmA</fullName>
    </submittedName>
</protein>
<dbReference type="PROSITE" id="PS50893">
    <property type="entry name" value="ABC_TRANSPORTER_2"/>
    <property type="match status" value="1"/>
</dbReference>
<dbReference type="Pfam" id="PF00005">
    <property type="entry name" value="ABC_tran"/>
    <property type="match status" value="1"/>
</dbReference>
<gene>
    <name evidence="8" type="primary">ccmA</name>
    <name evidence="8" type="ORF">LZ496_07450</name>
</gene>
<reference evidence="8 9" key="1">
    <citation type="submission" date="2022-05" db="EMBL/GenBank/DDBJ databases">
        <authorList>
            <person name="Jo J.-H."/>
            <person name="Im W.-T."/>
        </authorList>
    </citation>
    <scope>NUCLEOTIDE SEQUENCE [LARGE SCALE GENOMIC DNA]</scope>
    <source>
        <strain evidence="8 9">NSE70-1</strain>
    </source>
</reference>
<dbReference type="InterPro" id="IPR027417">
    <property type="entry name" value="P-loop_NTPase"/>
</dbReference>
<evidence type="ECO:0000313" key="8">
    <source>
        <dbReference type="EMBL" id="MCL6698619.1"/>
    </source>
</evidence>
<keyword evidence="2" id="KW-0547">Nucleotide-binding</keyword>
<evidence type="ECO:0000256" key="2">
    <source>
        <dbReference type="ARBA" id="ARBA00022741"/>
    </source>
</evidence>
<evidence type="ECO:0000256" key="1">
    <source>
        <dbReference type="ARBA" id="ARBA00022448"/>
    </source>
</evidence>
<keyword evidence="1" id="KW-0813">Transport</keyword>
<dbReference type="RefSeq" id="WP_249904016.1">
    <property type="nucleotide sequence ID" value="NZ_JAMGBA010000002.1"/>
</dbReference>
<evidence type="ECO:0000259" key="7">
    <source>
        <dbReference type="PROSITE" id="PS50893"/>
    </source>
</evidence>
<keyword evidence="9" id="KW-1185">Reference proteome</keyword>
<sequence length="184" mass="19483">MSPLLKGHGLALVRGGRMLFEGLDLELEAGDALHISGPNGSGKSSLIRLVAGLLRPAAGRIERAEAALADNLLALDRELTLSRALAFWKGPRLGDAMRAFALEDLAHLPVRLLSTGQAKRAQLARVMASGAPLWLLDEPQNGLDRKGLAELDEAIAAHRAQGGAVLAASHTPLAGQWRIMELEA</sequence>
<name>A0ABT0RUE8_9SPHN</name>
<accession>A0ABT0RUE8</accession>
<keyword evidence="3" id="KW-0201">Cytochrome c-type biogenesis</keyword>
<evidence type="ECO:0000313" key="9">
    <source>
        <dbReference type="Proteomes" id="UP001203410"/>
    </source>
</evidence>
<comment type="caution">
    <text evidence="8">The sequence shown here is derived from an EMBL/GenBank/DDBJ whole genome shotgun (WGS) entry which is preliminary data.</text>
</comment>
<dbReference type="InterPro" id="IPR003439">
    <property type="entry name" value="ABC_transporter-like_ATP-bd"/>
</dbReference>
<feature type="domain" description="ABC transporter" evidence="7">
    <location>
        <begin position="5"/>
        <end position="182"/>
    </location>
</feature>
<evidence type="ECO:0000256" key="3">
    <source>
        <dbReference type="ARBA" id="ARBA00022748"/>
    </source>
</evidence>
<dbReference type="PANTHER" id="PTHR43499:SF1">
    <property type="entry name" value="ABC TRANSPORTER I FAMILY MEMBER 1"/>
    <property type="match status" value="1"/>
</dbReference>
<dbReference type="EMBL" id="JAMGBA010000002">
    <property type="protein sequence ID" value="MCL6698619.1"/>
    <property type="molecule type" value="Genomic_DNA"/>
</dbReference>
<keyword evidence="6" id="KW-0472">Membrane</keyword>
<dbReference type="Proteomes" id="UP001203410">
    <property type="component" value="Unassembled WGS sequence"/>
</dbReference>
<evidence type="ECO:0000256" key="5">
    <source>
        <dbReference type="ARBA" id="ARBA00022967"/>
    </source>
</evidence>
<proteinExistence type="predicted"/>
<evidence type="ECO:0000256" key="4">
    <source>
        <dbReference type="ARBA" id="ARBA00022840"/>
    </source>
</evidence>
<dbReference type="NCBIfam" id="TIGR01189">
    <property type="entry name" value="ccmA"/>
    <property type="match status" value="1"/>
</dbReference>
<keyword evidence="5" id="KW-1278">Translocase</keyword>
<dbReference type="PANTHER" id="PTHR43499">
    <property type="entry name" value="ABC TRANSPORTER I FAMILY MEMBER 1"/>
    <property type="match status" value="1"/>
</dbReference>
<dbReference type="SUPFAM" id="SSF52540">
    <property type="entry name" value="P-loop containing nucleoside triphosphate hydrolases"/>
    <property type="match status" value="1"/>
</dbReference>
<dbReference type="InterPro" id="IPR003593">
    <property type="entry name" value="AAA+_ATPase"/>
</dbReference>
<dbReference type="InterPro" id="IPR005895">
    <property type="entry name" value="ABC_transptr_haem_export_CcmA"/>
</dbReference>